<dbReference type="InterPro" id="IPR052728">
    <property type="entry name" value="O2_lipid_transport_reg"/>
</dbReference>
<reference evidence="4" key="1">
    <citation type="submission" date="2020-05" db="UniProtKB">
        <authorList>
            <consortium name="EnsemblMetazoa"/>
        </authorList>
    </citation>
    <scope>IDENTIFICATION</scope>
    <source>
        <strain evidence="4">BB02</strain>
    </source>
</reference>
<evidence type="ECO:0000313" key="5">
    <source>
        <dbReference type="Proteomes" id="UP000076420"/>
    </source>
</evidence>
<feature type="transmembrane region" description="Helical" evidence="1">
    <location>
        <begin position="309"/>
        <end position="327"/>
    </location>
</feature>
<dbReference type="GO" id="GO:0016747">
    <property type="term" value="F:acyltransferase activity, transferring groups other than amino-acyl groups"/>
    <property type="evidence" value="ECO:0007669"/>
    <property type="project" value="InterPro"/>
</dbReference>
<feature type="domain" description="Nose resistant-to-fluoxetine protein N-terminal" evidence="3">
    <location>
        <begin position="102"/>
        <end position="201"/>
    </location>
</feature>
<evidence type="ECO:0000259" key="2">
    <source>
        <dbReference type="Pfam" id="PF01757"/>
    </source>
</evidence>
<evidence type="ECO:0000313" key="4">
    <source>
        <dbReference type="EnsemblMetazoa" id="BGLB024884-PA"/>
    </source>
</evidence>
<dbReference type="PANTHER" id="PTHR11161">
    <property type="entry name" value="O-ACYLTRANSFERASE"/>
    <property type="match status" value="1"/>
</dbReference>
<feature type="transmembrane region" description="Helical" evidence="1">
    <location>
        <begin position="601"/>
        <end position="621"/>
    </location>
</feature>
<feature type="transmembrane region" description="Helical" evidence="1">
    <location>
        <begin position="347"/>
        <end position="370"/>
    </location>
</feature>
<accession>A0A2C9KY36</accession>
<organism evidence="4 5">
    <name type="scientific">Biomphalaria glabrata</name>
    <name type="common">Bloodfluke planorb</name>
    <name type="synonym">Freshwater snail</name>
    <dbReference type="NCBI Taxonomy" id="6526"/>
    <lineage>
        <taxon>Eukaryota</taxon>
        <taxon>Metazoa</taxon>
        <taxon>Spiralia</taxon>
        <taxon>Lophotrochozoa</taxon>
        <taxon>Mollusca</taxon>
        <taxon>Gastropoda</taxon>
        <taxon>Heterobranchia</taxon>
        <taxon>Euthyneura</taxon>
        <taxon>Panpulmonata</taxon>
        <taxon>Hygrophila</taxon>
        <taxon>Lymnaeoidea</taxon>
        <taxon>Planorbidae</taxon>
        <taxon>Biomphalaria</taxon>
    </lineage>
</organism>
<feature type="transmembrane region" description="Helical" evidence="1">
    <location>
        <begin position="461"/>
        <end position="478"/>
    </location>
</feature>
<feature type="transmembrane region" description="Helical" evidence="1">
    <location>
        <begin position="230"/>
        <end position="251"/>
    </location>
</feature>
<dbReference type="VEuPathDB" id="VectorBase:BGLAX_035325"/>
<keyword evidence="1" id="KW-1133">Transmembrane helix</keyword>
<dbReference type="InterPro" id="IPR006621">
    <property type="entry name" value="Nose-resist-to-fluoxetine_N"/>
</dbReference>
<dbReference type="Proteomes" id="UP000076420">
    <property type="component" value="Unassembled WGS sequence"/>
</dbReference>
<feature type="domain" description="Acyltransferase 3" evidence="2">
    <location>
        <begin position="306"/>
        <end position="684"/>
    </location>
</feature>
<protein>
    <submittedName>
        <fullName evidence="4">Uncharacterized protein</fullName>
    </submittedName>
</protein>
<keyword evidence="1" id="KW-0812">Transmembrane</keyword>
<dbReference type="KEGG" id="bgt:106067832"/>
<feature type="transmembrane region" description="Helical" evidence="1">
    <location>
        <begin position="485"/>
        <end position="504"/>
    </location>
</feature>
<feature type="transmembrane region" description="Helical" evidence="1">
    <location>
        <begin position="391"/>
        <end position="409"/>
    </location>
</feature>
<keyword evidence="1" id="KW-0472">Membrane</keyword>
<feature type="transmembrane region" description="Helical" evidence="1">
    <location>
        <begin position="633"/>
        <end position="651"/>
    </location>
</feature>
<dbReference type="PANTHER" id="PTHR11161:SF12">
    <property type="entry name" value="ACYLTRANSFERASE 3 DOMAIN-CONTAINING PROTEIN-RELATED"/>
    <property type="match status" value="1"/>
</dbReference>
<dbReference type="AlphaFoldDB" id="A0A2C9KY36"/>
<feature type="transmembrane region" description="Helical" evidence="1">
    <location>
        <begin position="12"/>
        <end position="30"/>
    </location>
</feature>
<dbReference type="InterPro" id="IPR002656">
    <property type="entry name" value="Acyl_transf_3_dom"/>
</dbReference>
<dbReference type="OrthoDB" id="207378at2759"/>
<evidence type="ECO:0000256" key="1">
    <source>
        <dbReference type="SAM" id="Phobius"/>
    </source>
</evidence>
<dbReference type="Pfam" id="PF01757">
    <property type="entry name" value="Acyl_transf_3"/>
    <property type="match status" value="1"/>
</dbReference>
<dbReference type="Pfam" id="PF20146">
    <property type="entry name" value="NRF"/>
    <property type="match status" value="1"/>
</dbReference>
<feature type="transmembrane region" description="Helical" evidence="1">
    <location>
        <begin position="671"/>
        <end position="688"/>
    </location>
</feature>
<evidence type="ECO:0000259" key="3">
    <source>
        <dbReference type="Pfam" id="PF20146"/>
    </source>
</evidence>
<gene>
    <name evidence="4" type="primary">106067832</name>
</gene>
<dbReference type="RefSeq" id="XP_013082562.2">
    <property type="nucleotide sequence ID" value="XM_013227108.2"/>
</dbReference>
<name>A0A2C9KY36_BIOGL</name>
<sequence>MIQLREMKGTPVIAGNTVALVLVFGFVHVSDSLPVKDDFNRTEWPYIPPFHYDVIDPFAEYRRLKMLKAFLVGTKEEPSYSSRLKSSMDQIYSLSYNVSQRCRQHFKIISEDSDTGHDLFNKFFTSNGKQANEMIFNNKLFMGNFEQCEKIDTNVNGSEPVRGRYTHFSLSLRVHPKIDSTLPILWYICLPRSCTVEDSRSVAKTFQNHFQLDSVRSEMFEQWDSAEDNWYHLAVTLLVCLAVVCFIATAVDSIGVLRRKVNTICNSHDLPRSKQAIACHILMSFSLRRSVHKTFEADDSEECISCLHGLRVISLIWVFAGSVFYIVPTINNPQRRYFIITSRITNIVYSPFPVDTFFLISGCLVAYNFLNRMKNLRNLERYQMIKYYTHRFLRLTPLFTLVMVTYTGITPYLEHGPFVRQDSNRHYECRLHWWRNLFYISNLFDWKSLCMPWSWYLQADMQFYALAPLFIVPVFYGFRRVGVSVIIMMVLCHILSTAVILKSYEDWHLQSHDQYLTHIYIKPWTRVGPYAFGLLLGYLLSDWGKDIKISKLQVRTGWLIATLSLMLMLSVRDNVLAEMFGVQAFLKLRKISSYTVLKSSLWSVTLGWIVFACFSGNGGVVNSFLTWEAWAPLSKLSYGAYLCHALVILYINHNLYYEEQFTYTYAVQKTIFVTVYANFLSLILTLMIDTPIRNLVRPFTRWSPTHRYQKVHSESQEDTLLTSYVTQEEFPSFETQVETKP</sequence>
<feature type="transmembrane region" description="Helical" evidence="1">
    <location>
        <begin position="524"/>
        <end position="540"/>
    </location>
</feature>
<proteinExistence type="predicted"/>
<dbReference type="EnsemblMetazoa" id="BGLB024884-RA">
    <property type="protein sequence ID" value="BGLB024884-PA"/>
    <property type="gene ID" value="BGLB024884"/>
</dbReference>
<dbReference type="VEuPathDB" id="VectorBase:BGLB024884"/>